<dbReference type="PANTHER" id="PTHR48409:SF1">
    <property type="entry name" value="GLYCOSYLTRANSFERASE FAMILY PROTEIN 64 C3"/>
    <property type="match status" value="1"/>
</dbReference>
<evidence type="ECO:0000256" key="2">
    <source>
        <dbReference type="ARBA" id="ARBA00022679"/>
    </source>
</evidence>
<dbReference type="STRING" id="79200.A0A166J964"/>
<evidence type="ECO:0000313" key="9">
    <source>
        <dbReference type="Proteomes" id="UP000077755"/>
    </source>
</evidence>
<evidence type="ECO:0000313" key="8">
    <source>
        <dbReference type="EMBL" id="WOG85767.1"/>
    </source>
</evidence>
<keyword evidence="3" id="KW-1015">Disulfide bond</keyword>
<evidence type="ECO:0000256" key="5">
    <source>
        <dbReference type="SAM" id="SignalP"/>
    </source>
</evidence>
<dbReference type="Proteomes" id="UP000077755">
    <property type="component" value="Chromosome 1"/>
</dbReference>
<dbReference type="OMA" id="WIYTIHP"/>
<feature type="domain" description="Glycosyl transferase 64" evidence="6">
    <location>
        <begin position="44"/>
        <end position="301"/>
    </location>
</feature>
<organism evidence="7">
    <name type="scientific">Daucus carota subsp. sativus</name>
    <name type="common">Carrot</name>
    <dbReference type="NCBI Taxonomy" id="79200"/>
    <lineage>
        <taxon>Eukaryota</taxon>
        <taxon>Viridiplantae</taxon>
        <taxon>Streptophyta</taxon>
        <taxon>Embryophyta</taxon>
        <taxon>Tracheophyta</taxon>
        <taxon>Spermatophyta</taxon>
        <taxon>Magnoliopsida</taxon>
        <taxon>eudicotyledons</taxon>
        <taxon>Gunneridae</taxon>
        <taxon>Pentapetalae</taxon>
        <taxon>asterids</taxon>
        <taxon>campanulids</taxon>
        <taxon>Apiales</taxon>
        <taxon>Apiaceae</taxon>
        <taxon>Apioideae</taxon>
        <taxon>Scandiceae</taxon>
        <taxon>Daucinae</taxon>
        <taxon>Daucus</taxon>
        <taxon>Daucus sect. Daucus</taxon>
    </lineage>
</organism>
<dbReference type="KEGG" id="dcr:108199777"/>
<keyword evidence="2" id="KW-0808">Transferase</keyword>
<evidence type="ECO:0000313" key="7">
    <source>
        <dbReference type="EMBL" id="KZN11921.1"/>
    </source>
</evidence>
<dbReference type="InterPro" id="IPR053318">
    <property type="entry name" value="GT64"/>
</dbReference>
<keyword evidence="5" id="KW-0732">Signal</keyword>
<proteinExistence type="inferred from homology"/>
<dbReference type="EMBL" id="CP093343">
    <property type="protein sequence ID" value="WOG85767.1"/>
    <property type="molecule type" value="Genomic_DNA"/>
</dbReference>
<dbReference type="FunFam" id="3.90.550.10:FF:000221">
    <property type="entry name" value="Glycosyltransferase family protein 47"/>
    <property type="match status" value="1"/>
</dbReference>
<evidence type="ECO:0000256" key="4">
    <source>
        <dbReference type="SAM" id="MobiDB-lite"/>
    </source>
</evidence>
<dbReference type="InterPro" id="IPR015338">
    <property type="entry name" value="GT64_dom"/>
</dbReference>
<evidence type="ECO:0000256" key="1">
    <source>
        <dbReference type="ARBA" id="ARBA00008700"/>
    </source>
</evidence>
<sequence length="326" mass="36779">MAHRNYCSFVIFFISMLSCAVNTYSDPCDPKNLRDPKTLRTDQLTVLINGYSESRIPLLQSIAATYASSPIVSSVQILWGNPKTPLKILSLLSQNLSIASPGAPIAVIRQNSDSLNSRFNPRRSISTRAVLICDDDVEVDTKSVEFAFAMWSKNRDKIVGFFARSHDLDIVNRRWMYTMHSDKYSIVLTKFMIVRIEFLYSYRCGGDVAAMAKAREVVDRRRNCEDILMNFVAAEEGEGVMVVEAERIRDYGDSRNEGRSGVESAGLSSRKKDHRKRRGECITEFHRVLGRMPLKYAYGKVVRGVGEQGLCEKGGKLVLCDHQIVD</sequence>
<evidence type="ECO:0000259" key="6">
    <source>
        <dbReference type="Pfam" id="PF09258"/>
    </source>
</evidence>
<reference evidence="8" key="2">
    <citation type="submission" date="2022-03" db="EMBL/GenBank/DDBJ databases">
        <title>Draft title - Genomic analysis of global carrot germplasm unveils the trajectory of domestication and the origin of high carotenoid orange carrot.</title>
        <authorList>
            <person name="Iorizzo M."/>
            <person name="Ellison S."/>
            <person name="Senalik D."/>
            <person name="Macko-Podgorni A."/>
            <person name="Grzebelus D."/>
            <person name="Bostan H."/>
            <person name="Rolling W."/>
            <person name="Curaba J."/>
            <person name="Simon P."/>
        </authorList>
    </citation>
    <scope>NUCLEOTIDE SEQUENCE</scope>
    <source>
        <tissue evidence="8">Leaf</tissue>
    </source>
</reference>
<comment type="similarity">
    <text evidence="1">Belongs to the glycosyltransferase 64 family.</text>
</comment>
<feature type="signal peptide" evidence="5">
    <location>
        <begin position="1"/>
        <end position="25"/>
    </location>
</feature>
<evidence type="ECO:0000256" key="3">
    <source>
        <dbReference type="ARBA" id="ARBA00023157"/>
    </source>
</evidence>
<dbReference type="PANTHER" id="PTHR48409">
    <property type="entry name" value="GLYCOSYLTRANSFERASE FAMILY PROTEIN 64 C3"/>
    <property type="match status" value="1"/>
</dbReference>
<feature type="region of interest" description="Disordered" evidence="4">
    <location>
        <begin position="254"/>
        <end position="275"/>
    </location>
</feature>
<name>A0A166J964_DAUCS</name>
<accession>A0A166J964</accession>
<keyword evidence="9" id="KW-1185">Reference proteome</keyword>
<dbReference type="AlphaFoldDB" id="A0A166J964"/>
<protein>
    <recommendedName>
        <fullName evidence="6">Glycosyl transferase 64 domain-containing protein</fullName>
    </recommendedName>
</protein>
<dbReference type="InterPro" id="IPR029044">
    <property type="entry name" value="Nucleotide-diphossugar_trans"/>
</dbReference>
<dbReference type="SUPFAM" id="SSF53448">
    <property type="entry name" value="Nucleotide-diphospho-sugar transferases"/>
    <property type="match status" value="1"/>
</dbReference>
<dbReference type="Gene3D" id="3.90.550.10">
    <property type="entry name" value="Spore Coat Polysaccharide Biosynthesis Protein SpsA, Chain A"/>
    <property type="match status" value="1"/>
</dbReference>
<gene>
    <name evidence="7" type="ORF">DCAR_004577</name>
    <name evidence="8" type="ORF">DCAR_0104960</name>
</gene>
<dbReference type="EMBL" id="LNRQ01000001">
    <property type="protein sequence ID" value="KZN11921.1"/>
    <property type="molecule type" value="Genomic_DNA"/>
</dbReference>
<dbReference type="PROSITE" id="PS51257">
    <property type="entry name" value="PROKAR_LIPOPROTEIN"/>
    <property type="match status" value="1"/>
</dbReference>
<dbReference type="GO" id="GO:0016757">
    <property type="term" value="F:glycosyltransferase activity"/>
    <property type="evidence" value="ECO:0007669"/>
    <property type="project" value="InterPro"/>
</dbReference>
<feature type="chain" id="PRO_5007875725" description="Glycosyl transferase 64 domain-containing protein" evidence="5">
    <location>
        <begin position="26"/>
        <end position="326"/>
    </location>
</feature>
<dbReference type="Pfam" id="PF09258">
    <property type="entry name" value="Glyco_transf_64"/>
    <property type="match status" value="1"/>
</dbReference>
<reference evidence="7" key="1">
    <citation type="journal article" date="2016" name="Nat. Genet.">
        <title>A high-quality carrot genome assembly provides new insights into carotenoid accumulation and asterid genome evolution.</title>
        <authorList>
            <person name="Iorizzo M."/>
            <person name="Ellison S."/>
            <person name="Senalik D."/>
            <person name="Zeng P."/>
            <person name="Satapoomin P."/>
            <person name="Huang J."/>
            <person name="Bowman M."/>
            <person name="Iovene M."/>
            <person name="Sanseverino W."/>
            <person name="Cavagnaro P."/>
            <person name="Yildiz M."/>
            <person name="Macko-Podgorni A."/>
            <person name="Moranska E."/>
            <person name="Grzebelus E."/>
            <person name="Grzebelus D."/>
            <person name="Ashrafi H."/>
            <person name="Zheng Z."/>
            <person name="Cheng S."/>
            <person name="Spooner D."/>
            <person name="Van Deynze A."/>
            <person name="Simon P."/>
        </authorList>
    </citation>
    <scope>NUCLEOTIDE SEQUENCE [LARGE SCALE GENOMIC DNA]</scope>
    <source>
        <tissue evidence="7">Leaf</tissue>
    </source>
</reference>
<dbReference type="OrthoDB" id="5954868at2759"/>
<dbReference type="Gramene" id="KZN11921">
    <property type="protein sequence ID" value="KZN11921"/>
    <property type="gene ID" value="DCAR_004577"/>
</dbReference>
<dbReference type="GO" id="GO:0016020">
    <property type="term" value="C:membrane"/>
    <property type="evidence" value="ECO:0007669"/>
    <property type="project" value="InterPro"/>
</dbReference>